<accession>A0A9K3GR01</accession>
<gene>
    <name evidence="2" type="ORF">KIPB_015409</name>
</gene>
<dbReference type="SUPFAM" id="SSF50978">
    <property type="entry name" value="WD40 repeat-like"/>
    <property type="match status" value="1"/>
</dbReference>
<evidence type="ECO:0000313" key="3">
    <source>
        <dbReference type="Proteomes" id="UP000265618"/>
    </source>
</evidence>
<sequence length="58" mass="6341">KEWITPDDLLPKLPDASTLKPYPQRLNMTLRGHTHPITCVSFSLDGSFLATGSSDGTL</sequence>
<name>A0A9K3GR01_9EUKA</name>
<dbReference type="Gene3D" id="2.130.10.10">
    <property type="entry name" value="YVTN repeat-like/Quinoprotein amine dehydrogenase"/>
    <property type="match status" value="1"/>
</dbReference>
<dbReference type="PANTHER" id="PTHR17605">
    <property type="entry name" value="RIBOSOME BIOGENESIS PROTEIN BOP1 BLOCK OF PROLIFERATION 1 PROTEIN"/>
    <property type="match status" value="1"/>
</dbReference>
<dbReference type="Proteomes" id="UP000265618">
    <property type="component" value="Unassembled WGS sequence"/>
</dbReference>
<dbReference type="GO" id="GO:0043021">
    <property type="term" value="F:ribonucleoprotein complex binding"/>
    <property type="evidence" value="ECO:0007669"/>
    <property type="project" value="TreeGrafter"/>
</dbReference>
<feature type="non-terminal residue" evidence="2">
    <location>
        <position position="1"/>
    </location>
</feature>
<feature type="non-terminal residue" evidence="2">
    <location>
        <position position="58"/>
    </location>
</feature>
<dbReference type="PROSITE" id="PS50294">
    <property type="entry name" value="WD_REPEATS_REGION"/>
    <property type="match status" value="1"/>
</dbReference>
<comment type="caution">
    <text evidence="2">The sequence shown here is derived from an EMBL/GenBank/DDBJ whole genome shotgun (WGS) entry which is preliminary data.</text>
</comment>
<dbReference type="EMBL" id="BDIP01008609">
    <property type="protein sequence ID" value="GIQ91933.1"/>
    <property type="molecule type" value="Genomic_DNA"/>
</dbReference>
<evidence type="ECO:0000313" key="2">
    <source>
        <dbReference type="EMBL" id="GIQ91933.1"/>
    </source>
</evidence>
<dbReference type="InterPro" id="IPR015943">
    <property type="entry name" value="WD40/YVTN_repeat-like_dom_sf"/>
</dbReference>
<dbReference type="Pfam" id="PF00400">
    <property type="entry name" value="WD40"/>
    <property type="match status" value="1"/>
</dbReference>
<protein>
    <submittedName>
        <fullName evidence="2">Uncharacterized protein</fullName>
    </submittedName>
</protein>
<dbReference type="InterPro" id="IPR001680">
    <property type="entry name" value="WD40_rpt"/>
</dbReference>
<dbReference type="AlphaFoldDB" id="A0A9K3GR01"/>
<dbReference type="SMART" id="SM00320">
    <property type="entry name" value="WD40"/>
    <property type="match status" value="1"/>
</dbReference>
<dbReference type="GO" id="GO:0030687">
    <property type="term" value="C:preribosome, large subunit precursor"/>
    <property type="evidence" value="ECO:0007669"/>
    <property type="project" value="TreeGrafter"/>
</dbReference>
<keyword evidence="1" id="KW-0853">WD repeat</keyword>
<organism evidence="2 3">
    <name type="scientific">Kipferlia bialata</name>
    <dbReference type="NCBI Taxonomy" id="797122"/>
    <lineage>
        <taxon>Eukaryota</taxon>
        <taxon>Metamonada</taxon>
        <taxon>Carpediemonas-like organisms</taxon>
        <taxon>Kipferlia</taxon>
    </lineage>
</organism>
<evidence type="ECO:0000256" key="1">
    <source>
        <dbReference type="PROSITE-ProRule" id="PRU00221"/>
    </source>
</evidence>
<dbReference type="OrthoDB" id="2615105at2759"/>
<dbReference type="GO" id="GO:0070545">
    <property type="term" value="C:PeBoW complex"/>
    <property type="evidence" value="ECO:0007669"/>
    <property type="project" value="TreeGrafter"/>
</dbReference>
<dbReference type="InterPro" id="IPR028598">
    <property type="entry name" value="BOP1/Erb1"/>
</dbReference>
<dbReference type="InterPro" id="IPR036322">
    <property type="entry name" value="WD40_repeat_dom_sf"/>
</dbReference>
<reference evidence="2 3" key="1">
    <citation type="journal article" date="2018" name="PLoS ONE">
        <title>The draft genome of Kipferlia bialata reveals reductive genome evolution in fornicate parasites.</title>
        <authorList>
            <person name="Tanifuji G."/>
            <person name="Takabayashi S."/>
            <person name="Kume K."/>
            <person name="Takagi M."/>
            <person name="Nakayama T."/>
            <person name="Kamikawa R."/>
            <person name="Inagaki Y."/>
            <person name="Hashimoto T."/>
        </authorList>
    </citation>
    <scope>NUCLEOTIDE SEQUENCE [LARGE SCALE GENOMIC DNA]</scope>
    <source>
        <strain evidence="2">NY0173</strain>
    </source>
</reference>
<dbReference type="PANTHER" id="PTHR17605:SF0">
    <property type="entry name" value="RIBOSOME BIOGENESIS PROTEIN BOP1"/>
    <property type="match status" value="1"/>
</dbReference>
<keyword evidence="3" id="KW-1185">Reference proteome</keyword>
<dbReference type="GO" id="GO:0000463">
    <property type="term" value="P:maturation of LSU-rRNA from tricistronic rRNA transcript (SSU-rRNA, 5.8S rRNA, LSU-rRNA)"/>
    <property type="evidence" value="ECO:0007669"/>
    <property type="project" value="TreeGrafter"/>
</dbReference>
<proteinExistence type="predicted"/>
<feature type="repeat" description="WD" evidence="1">
    <location>
        <begin position="30"/>
        <end position="58"/>
    </location>
</feature>
<dbReference type="PROSITE" id="PS50082">
    <property type="entry name" value="WD_REPEATS_2"/>
    <property type="match status" value="1"/>
</dbReference>